<dbReference type="OrthoDB" id="26525at2759"/>
<evidence type="ECO:0000259" key="7">
    <source>
        <dbReference type="PROSITE" id="PS50222"/>
    </source>
</evidence>
<dbReference type="InterPro" id="IPR002048">
    <property type="entry name" value="EF_hand_dom"/>
</dbReference>
<dbReference type="EMBL" id="LSRX01000902">
    <property type="protein sequence ID" value="OLP86720.1"/>
    <property type="molecule type" value="Genomic_DNA"/>
</dbReference>
<evidence type="ECO:0000256" key="5">
    <source>
        <dbReference type="ARBA" id="ARBA00023136"/>
    </source>
</evidence>
<evidence type="ECO:0000256" key="2">
    <source>
        <dbReference type="ARBA" id="ARBA00022692"/>
    </source>
</evidence>
<evidence type="ECO:0000313" key="8">
    <source>
        <dbReference type="EMBL" id="OLP86720.1"/>
    </source>
</evidence>
<comment type="subcellular location">
    <subcellularLocation>
        <location evidence="1">Membrane</location>
        <topology evidence="1">Multi-pass membrane protein</topology>
    </subcellularLocation>
</comment>
<feature type="transmembrane region" description="Helical" evidence="6">
    <location>
        <begin position="350"/>
        <end position="374"/>
    </location>
</feature>
<dbReference type="PANTHER" id="PTHR10037:SF62">
    <property type="entry name" value="SODIUM CHANNEL PROTEIN 60E"/>
    <property type="match status" value="1"/>
</dbReference>
<gene>
    <name evidence="8" type="primary">Catsper1</name>
    <name evidence="8" type="ORF">AK812_SmicGene32134</name>
</gene>
<sequence length="511" mass="57526">MPRPTRDGKPSTGDIRAALASLKENQEQSLAAIDALLRSVEDVEAEPRKLEAPGQSMAVKFKTDLVEEQDAKVQLTLPELPGAAKKKPEQKGDSISKLTEKGSKFGSLISGDDADETAESSTVRAWCKWMLNQPQFDWTMGAVIFLNSLAIGIETENSISNEWVPDWPRQELDYVFIVIYVVEISIRLTAYGRSCFKDGWFIFDFSLVCMGVFFIIVDPIIQSMSSESGGDNFLTKILVVRSLRLLRLVRAVRMLHMFRTVWRLVYGLITSGNAIMSTFFILFLTLYIFACLGVELITKDPQLQQHADTKFIVDTNFRNLTSTLLTLIAWVGMDSISAVYFPLIQQNPFLIFYFVPIILMVSVALMNLVTAVLVEGALANAANDKELSRHDMKQTVKKFAPKIMEVFSSIDTDGNGTLEKDELSKIQLSDLPFELSMEQVDNLEDLFDMLDVEGRGEISQVEFADGLLNLLTNDVPIHQMKTFKLLQLSAKGLERVENKLFSMEQILLRRK</sequence>
<dbReference type="SUPFAM" id="SSF81324">
    <property type="entry name" value="Voltage-gated potassium channels"/>
    <property type="match status" value="1"/>
</dbReference>
<name>A0A1Q9CUX6_SYMMI</name>
<dbReference type="SMART" id="SM00054">
    <property type="entry name" value="EFh"/>
    <property type="match status" value="2"/>
</dbReference>
<dbReference type="Proteomes" id="UP000186817">
    <property type="component" value="Unassembled WGS sequence"/>
</dbReference>
<evidence type="ECO:0000256" key="6">
    <source>
        <dbReference type="SAM" id="Phobius"/>
    </source>
</evidence>
<dbReference type="Pfam" id="PF13499">
    <property type="entry name" value="EF-hand_7"/>
    <property type="match status" value="1"/>
</dbReference>
<dbReference type="PANTHER" id="PTHR10037">
    <property type="entry name" value="VOLTAGE-GATED CATION CHANNEL CALCIUM AND SODIUM"/>
    <property type="match status" value="1"/>
</dbReference>
<dbReference type="InterPro" id="IPR043203">
    <property type="entry name" value="VGCC_Ca_Na"/>
</dbReference>
<dbReference type="InterPro" id="IPR011992">
    <property type="entry name" value="EF-hand-dom_pair"/>
</dbReference>
<keyword evidence="5 6" id="KW-0472">Membrane</keyword>
<reference evidence="8 9" key="1">
    <citation type="submission" date="2016-02" db="EMBL/GenBank/DDBJ databases">
        <title>Genome analysis of coral dinoflagellate symbionts highlights evolutionary adaptations to a symbiotic lifestyle.</title>
        <authorList>
            <person name="Aranda M."/>
            <person name="Li Y."/>
            <person name="Liew Y.J."/>
            <person name="Baumgarten S."/>
            <person name="Simakov O."/>
            <person name="Wilson M."/>
            <person name="Piel J."/>
            <person name="Ashoor H."/>
            <person name="Bougouffa S."/>
            <person name="Bajic V.B."/>
            <person name="Ryu T."/>
            <person name="Ravasi T."/>
            <person name="Bayer T."/>
            <person name="Micklem G."/>
            <person name="Kim H."/>
            <person name="Bhak J."/>
            <person name="Lajeunesse T.C."/>
            <person name="Voolstra C.R."/>
        </authorList>
    </citation>
    <scope>NUCLEOTIDE SEQUENCE [LARGE SCALE GENOMIC DNA]</scope>
    <source>
        <strain evidence="8 9">CCMP2467</strain>
    </source>
</reference>
<dbReference type="GO" id="GO:0001518">
    <property type="term" value="C:voltage-gated sodium channel complex"/>
    <property type="evidence" value="ECO:0007669"/>
    <property type="project" value="TreeGrafter"/>
</dbReference>
<proteinExistence type="predicted"/>
<keyword evidence="4 6" id="KW-1133">Transmembrane helix</keyword>
<dbReference type="Gene3D" id="1.10.287.70">
    <property type="match status" value="1"/>
</dbReference>
<feature type="transmembrane region" description="Helical" evidence="6">
    <location>
        <begin position="264"/>
        <end position="290"/>
    </location>
</feature>
<dbReference type="OMA" id="HRCIHAQ"/>
<accession>A0A1Q9CUX6</accession>
<keyword evidence="9" id="KW-1185">Reference proteome</keyword>
<evidence type="ECO:0000256" key="1">
    <source>
        <dbReference type="ARBA" id="ARBA00004141"/>
    </source>
</evidence>
<dbReference type="AlphaFoldDB" id="A0A1Q9CUX6"/>
<dbReference type="InterPro" id="IPR005821">
    <property type="entry name" value="Ion_trans_dom"/>
</dbReference>
<dbReference type="PROSITE" id="PS00018">
    <property type="entry name" value="EF_HAND_1"/>
    <property type="match status" value="1"/>
</dbReference>
<dbReference type="InterPro" id="IPR027359">
    <property type="entry name" value="Volt_channel_dom_sf"/>
</dbReference>
<dbReference type="Pfam" id="PF00520">
    <property type="entry name" value="Ion_trans"/>
    <property type="match status" value="1"/>
</dbReference>
<dbReference type="SUPFAM" id="SSF47473">
    <property type="entry name" value="EF-hand"/>
    <property type="match status" value="1"/>
</dbReference>
<comment type="caution">
    <text evidence="8">The sequence shown here is derived from an EMBL/GenBank/DDBJ whole genome shotgun (WGS) entry which is preliminary data.</text>
</comment>
<dbReference type="PROSITE" id="PS50222">
    <property type="entry name" value="EF_HAND_2"/>
    <property type="match status" value="2"/>
</dbReference>
<feature type="domain" description="EF-hand" evidence="7">
    <location>
        <begin position="438"/>
        <end position="473"/>
    </location>
</feature>
<protein>
    <submittedName>
        <fullName evidence="8">Cation channel sperm-associated protein 1</fullName>
    </submittedName>
</protein>
<dbReference type="InterPro" id="IPR018247">
    <property type="entry name" value="EF_Hand_1_Ca_BS"/>
</dbReference>
<evidence type="ECO:0000313" key="9">
    <source>
        <dbReference type="Proteomes" id="UP000186817"/>
    </source>
</evidence>
<keyword evidence="3" id="KW-0106">Calcium</keyword>
<dbReference type="Gene3D" id="1.20.120.350">
    <property type="entry name" value="Voltage-gated potassium channels. Chain C"/>
    <property type="match status" value="1"/>
</dbReference>
<organism evidence="8 9">
    <name type="scientific">Symbiodinium microadriaticum</name>
    <name type="common">Dinoflagellate</name>
    <name type="synonym">Zooxanthella microadriatica</name>
    <dbReference type="NCBI Taxonomy" id="2951"/>
    <lineage>
        <taxon>Eukaryota</taxon>
        <taxon>Sar</taxon>
        <taxon>Alveolata</taxon>
        <taxon>Dinophyceae</taxon>
        <taxon>Suessiales</taxon>
        <taxon>Symbiodiniaceae</taxon>
        <taxon>Symbiodinium</taxon>
    </lineage>
</organism>
<dbReference type="CDD" id="cd00051">
    <property type="entry name" value="EFh"/>
    <property type="match status" value="1"/>
</dbReference>
<dbReference type="Gene3D" id="1.10.238.10">
    <property type="entry name" value="EF-hand"/>
    <property type="match status" value="1"/>
</dbReference>
<dbReference type="GO" id="GO:0005248">
    <property type="term" value="F:voltage-gated sodium channel activity"/>
    <property type="evidence" value="ECO:0007669"/>
    <property type="project" value="TreeGrafter"/>
</dbReference>
<dbReference type="GO" id="GO:0005509">
    <property type="term" value="F:calcium ion binding"/>
    <property type="evidence" value="ECO:0007669"/>
    <property type="project" value="InterPro"/>
</dbReference>
<evidence type="ECO:0000256" key="3">
    <source>
        <dbReference type="ARBA" id="ARBA00022837"/>
    </source>
</evidence>
<feature type="domain" description="EF-hand" evidence="7">
    <location>
        <begin position="398"/>
        <end position="433"/>
    </location>
</feature>
<keyword evidence="2 6" id="KW-0812">Transmembrane</keyword>
<feature type="transmembrane region" description="Helical" evidence="6">
    <location>
        <begin position="324"/>
        <end position="343"/>
    </location>
</feature>
<feature type="transmembrane region" description="Helical" evidence="6">
    <location>
        <begin position="202"/>
        <end position="221"/>
    </location>
</feature>
<evidence type="ECO:0000256" key="4">
    <source>
        <dbReference type="ARBA" id="ARBA00022989"/>
    </source>
</evidence>